<keyword evidence="6" id="KW-0472">Membrane</keyword>
<feature type="region of interest" description="Disordered" evidence="7">
    <location>
        <begin position="1341"/>
        <end position="1416"/>
    </location>
</feature>
<dbReference type="Pfam" id="PF12931">
    <property type="entry name" value="TPR_Sec16"/>
    <property type="match status" value="1"/>
</dbReference>
<evidence type="ECO:0000313" key="11">
    <source>
        <dbReference type="Proteomes" id="UP000237347"/>
    </source>
</evidence>
<dbReference type="GO" id="GO:0016192">
    <property type="term" value="P:vesicle-mediated transport"/>
    <property type="evidence" value="ECO:0007669"/>
    <property type="project" value="UniProtKB-KW"/>
</dbReference>
<proteinExistence type="inferred from homology"/>
<evidence type="ECO:0000256" key="4">
    <source>
        <dbReference type="ARBA" id="ARBA00022824"/>
    </source>
</evidence>
<dbReference type="EMBL" id="PKMF04000136">
    <property type="protein sequence ID" value="KAK7847744.1"/>
    <property type="molecule type" value="Genomic_DNA"/>
</dbReference>
<feature type="domain" description="Sec16 Sec23-binding" evidence="8">
    <location>
        <begin position="781"/>
        <end position="1041"/>
    </location>
</feature>
<evidence type="ECO:0000256" key="5">
    <source>
        <dbReference type="ARBA" id="ARBA00022892"/>
    </source>
</evidence>
<keyword evidence="5 6" id="KW-0931">ER-Golgi transport</keyword>
<dbReference type="GO" id="GO:0070973">
    <property type="term" value="P:protein localization to endoplasmic reticulum exit site"/>
    <property type="evidence" value="ECO:0007669"/>
    <property type="project" value="TreeGrafter"/>
</dbReference>
<feature type="region of interest" description="Disordered" evidence="7">
    <location>
        <begin position="1219"/>
        <end position="1238"/>
    </location>
</feature>
<evidence type="ECO:0000256" key="2">
    <source>
        <dbReference type="ARBA" id="ARBA00005927"/>
    </source>
</evidence>
<evidence type="ECO:0000259" key="9">
    <source>
        <dbReference type="Pfam" id="PF12932"/>
    </source>
</evidence>
<feature type="compositionally biased region" description="Polar residues" evidence="7">
    <location>
        <begin position="1086"/>
        <end position="1095"/>
    </location>
</feature>
<keyword evidence="3 6" id="KW-0813">Transport</keyword>
<comment type="similarity">
    <text evidence="2 6">Belongs to the SEC16 family.</text>
</comment>
<dbReference type="Proteomes" id="UP000237347">
    <property type="component" value="Unassembled WGS sequence"/>
</dbReference>
<keyword evidence="6" id="KW-0333">Golgi apparatus</keyword>
<feature type="compositionally biased region" description="Basic and acidic residues" evidence="7">
    <location>
        <begin position="39"/>
        <end position="57"/>
    </location>
</feature>
<keyword evidence="4 6" id="KW-0256">Endoplasmic reticulum</keyword>
<evidence type="ECO:0000256" key="3">
    <source>
        <dbReference type="ARBA" id="ARBA00022448"/>
    </source>
</evidence>
<keyword evidence="11" id="KW-1185">Reference proteome</keyword>
<comment type="subcellular location">
    <subcellularLocation>
        <location evidence="1">Endoplasmic reticulum</location>
    </subcellularLocation>
    <subcellularLocation>
        <location evidence="6">Golgi apparatus membrane</location>
    </subcellularLocation>
</comment>
<feature type="compositionally biased region" description="Polar residues" evidence="7">
    <location>
        <begin position="28"/>
        <end position="38"/>
    </location>
</feature>
<dbReference type="GO" id="GO:0070971">
    <property type="term" value="C:endoplasmic reticulum exit site"/>
    <property type="evidence" value="ECO:0007669"/>
    <property type="project" value="TreeGrafter"/>
</dbReference>
<dbReference type="GO" id="GO:0015031">
    <property type="term" value="P:protein transport"/>
    <property type="evidence" value="ECO:0007669"/>
    <property type="project" value="UniProtKB-KW"/>
</dbReference>
<dbReference type="FunFam" id="1.25.40.1030:FF:000005">
    <property type="entry name" value="Protein transport protein sec16"/>
    <property type="match status" value="1"/>
</dbReference>
<dbReference type="Gene3D" id="1.25.40.1030">
    <property type="match status" value="1"/>
</dbReference>
<dbReference type="CDD" id="cd09233">
    <property type="entry name" value="ACE1-Sec16-like"/>
    <property type="match status" value="1"/>
</dbReference>
<feature type="region of interest" description="Disordered" evidence="7">
    <location>
        <begin position="1077"/>
        <end position="1103"/>
    </location>
</feature>
<sequence length="1416" mass="152108">MASNPPFHVEDQTDEDFFDKLVDDEFGPTTTTAGSNPKLSEEIDPKFAEGSDSDEAKAFANLSISEAGNQLDESVRGGGGSGEGGDDNRGFDFKETKEEKACVDGGAGAESLGAHVEERDSLVSANSIGCDSVVGSSNDGIGSEFASDSTVSKSSGSGGSGVKEIGWNSFHTDLAPQNGSHGFGSYSDFFSELDGNSGDFPGNVGGNLNSEAKIITGNEGFVADGVNNSVNYANYQEGQGQVYGATVEQSSNVQDLSSSQYWENAYPGWKYDPNTGEWYQVGGDDGNTNVQTSESSAVADGNTEISHMQQAAQSVVGTATDTGMTGSLSNWNQVSQGNNGTESVSNWNQVSQANNGTESVSNWNQVSQVNNGYPEHMVFDPQYPGWYYDTIAQEWRTLDTYTSSIQSTAQTPDQQQHQNGFVSTGSFNEINGSLYGEYGQADNYRSQGFGSQGQDGSWAGAYGNNRQQELNSWQAETVPRSEGFTTLGGNQHFDGSYVNNDQQKSFNSFGPVSSYNGASQSHGEANGNVQFKSSVPGGNFSQQFSPANLKLNEQTQFSVDYFGSQPVNFSQQSFESVHQTSYASNVGRSSAGRPPHALVTFGFGGKLLVMKNSNSSLSSSSFGSQDPVGSSLSVLNLMEVVLGNADASSLGSGASNYFHALCQQSFPGPLVGGSVGGKELNKWIDERIASCELPNMDYRKGEALRLLLSLLKIACQHYGKLRSAFGVDTILRENDSPESAVAKLFASAKRNSMQFSEYGALSHCLQNLPSEGQIRATASEVQNLLVSGRKKEALQCAQEGQLWGPALVLASQLGDQFYVDTVKQMALHQLVAGSPLRTLCLLIAGQPAEVFYSDSTTDSSLPGAVNMPQQPAQIGATCMLDDWEENLAVITANRTKDDELVIIHLGDCLWKERSEITAAHICYLIAEANFEPYSDTARLCLIGADHWKLPRTYVSPEAIQRTELYEYSKVLGNSQFILLPFQPYKLIYAHMLVEVGKVSDSLKYCQAVLKSLKTGRAPEVETWKQLILSLEERIRTHQQGGYSANSAPGKLVGKLLNFFDSTAHRVVGGLPPPAPTLQGGVPGNGHYNQPTGPRVSSSQSTMAMSSLMPSASMEPISDWMADGSRMTMANRSVSEPDFGRTPRQVDSSKGMASPNEQGKASVSGGASRFPRFNFGSQLLQKTVGLVLRPRPGKQAKLGETNKFYYDEKLKRWVEEGVEAPAEETALPPPPTTTAFQNGMSDYNLKSALQKEGTPNNGSPEYKTPTPEHSSGIPPIPSSSNQFSSRGRMGTMEAIAENGQEETSTNVDRSTSIANDSFQSPIHSSSMTVQRFPSMDNIPYMGDLTKGNGNGSLPPHSRRTASWGGSHSTPFSPPKPAEIKPPGEALGMPPSSFMPNEPSLMRMQNGGSFGDLHEVEL</sequence>
<evidence type="ECO:0000256" key="6">
    <source>
        <dbReference type="RuleBase" id="RU364101"/>
    </source>
</evidence>
<evidence type="ECO:0000256" key="7">
    <source>
        <dbReference type="SAM" id="MobiDB-lite"/>
    </source>
</evidence>
<dbReference type="Pfam" id="PF12932">
    <property type="entry name" value="Sec16"/>
    <property type="match status" value="1"/>
</dbReference>
<evidence type="ECO:0000313" key="10">
    <source>
        <dbReference type="EMBL" id="KAK7847744.1"/>
    </source>
</evidence>
<organism evidence="10 11">
    <name type="scientific">Quercus suber</name>
    <name type="common">Cork oak</name>
    <dbReference type="NCBI Taxonomy" id="58331"/>
    <lineage>
        <taxon>Eukaryota</taxon>
        <taxon>Viridiplantae</taxon>
        <taxon>Streptophyta</taxon>
        <taxon>Embryophyta</taxon>
        <taxon>Tracheophyta</taxon>
        <taxon>Spermatophyta</taxon>
        <taxon>Magnoliopsida</taxon>
        <taxon>eudicotyledons</taxon>
        <taxon>Gunneridae</taxon>
        <taxon>Pentapetalae</taxon>
        <taxon>rosids</taxon>
        <taxon>fabids</taxon>
        <taxon>Fagales</taxon>
        <taxon>Fagaceae</taxon>
        <taxon>Quercus</taxon>
    </lineage>
</organism>
<dbReference type="PANTHER" id="PTHR13402:SF6">
    <property type="entry name" value="SECRETORY 16, ISOFORM I"/>
    <property type="match status" value="1"/>
</dbReference>
<comment type="caution">
    <text evidence="10">The sequence shown here is derived from an EMBL/GenBank/DDBJ whole genome shotgun (WGS) entry which is preliminary data.</text>
</comment>
<keyword evidence="6" id="KW-0653">Protein transport</keyword>
<feature type="region of interest" description="Disordered" evidence="7">
    <location>
        <begin position="1248"/>
        <end position="1286"/>
    </location>
</feature>
<gene>
    <name evidence="10" type="primary">SEC16B_2</name>
    <name evidence="10" type="ORF">CFP56_006228</name>
</gene>
<evidence type="ECO:0000259" key="8">
    <source>
        <dbReference type="Pfam" id="PF12931"/>
    </source>
</evidence>
<feature type="region of interest" description="Disordered" evidence="7">
    <location>
        <begin position="1"/>
        <end position="92"/>
    </location>
</feature>
<name>A0AAW0LAA2_QUESU</name>
<dbReference type="PANTHER" id="PTHR13402">
    <property type="entry name" value="RGPR-RELATED"/>
    <property type="match status" value="1"/>
</dbReference>
<evidence type="ECO:0000256" key="1">
    <source>
        <dbReference type="ARBA" id="ARBA00004240"/>
    </source>
</evidence>
<dbReference type="InterPro" id="IPR024340">
    <property type="entry name" value="Sec16_CCD"/>
</dbReference>
<reference evidence="10 11" key="1">
    <citation type="journal article" date="2018" name="Sci. Data">
        <title>The draft genome sequence of cork oak.</title>
        <authorList>
            <person name="Ramos A.M."/>
            <person name="Usie A."/>
            <person name="Barbosa P."/>
            <person name="Barros P.M."/>
            <person name="Capote T."/>
            <person name="Chaves I."/>
            <person name="Simoes F."/>
            <person name="Abreu I."/>
            <person name="Carrasquinho I."/>
            <person name="Faro C."/>
            <person name="Guimaraes J.B."/>
            <person name="Mendonca D."/>
            <person name="Nobrega F."/>
            <person name="Rodrigues L."/>
            <person name="Saibo N.J.M."/>
            <person name="Varela M.C."/>
            <person name="Egas C."/>
            <person name="Matos J."/>
            <person name="Miguel C.M."/>
            <person name="Oliveira M.M."/>
            <person name="Ricardo C.P."/>
            <person name="Goncalves S."/>
        </authorList>
    </citation>
    <scope>NUCLEOTIDE SEQUENCE [LARGE SCALE GENOMIC DNA]</scope>
    <source>
        <strain evidence="11">cv. HL8</strain>
    </source>
</reference>
<dbReference type="InterPro" id="IPR024298">
    <property type="entry name" value="Sec16_Sec23-bd"/>
</dbReference>
<accession>A0AAW0LAA2</accession>
<feature type="compositionally biased region" description="Polar residues" evidence="7">
    <location>
        <begin position="62"/>
        <end position="72"/>
    </location>
</feature>
<protein>
    <recommendedName>
        <fullName evidence="6">Protein transport protein sec16</fullName>
    </recommendedName>
</protein>
<feature type="domain" description="Sec16 central conserved" evidence="9">
    <location>
        <begin position="596"/>
        <end position="719"/>
    </location>
</feature>
<dbReference type="GO" id="GO:0012507">
    <property type="term" value="C:ER to Golgi transport vesicle membrane"/>
    <property type="evidence" value="ECO:0007669"/>
    <property type="project" value="TreeGrafter"/>
</dbReference>
<dbReference type="GO" id="GO:0000139">
    <property type="term" value="C:Golgi membrane"/>
    <property type="evidence" value="ECO:0007669"/>
    <property type="project" value="UniProtKB-SubCell"/>
</dbReference>
<dbReference type="GO" id="GO:0007030">
    <property type="term" value="P:Golgi organization"/>
    <property type="evidence" value="ECO:0007669"/>
    <property type="project" value="TreeGrafter"/>
</dbReference>
<feature type="region of interest" description="Disordered" evidence="7">
    <location>
        <begin position="1129"/>
        <end position="1166"/>
    </location>
</feature>